<dbReference type="SUPFAM" id="SSF56672">
    <property type="entry name" value="DNA/RNA polymerases"/>
    <property type="match status" value="1"/>
</dbReference>
<dbReference type="Pfam" id="PF03564">
    <property type="entry name" value="DUF1759"/>
    <property type="match status" value="1"/>
</dbReference>
<dbReference type="Pfam" id="PF18701">
    <property type="entry name" value="DUF5641"/>
    <property type="match status" value="1"/>
</dbReference>
<evidence type="ECO:0000256" key="1">
    <source>
        <dbReference type="SAM" id="MobiDB-lite"/>
    </source>
</evidence>
<evidence type="ECO:0000313" key="3">
    <source>
        <dbReference type="EnsemblMetazoa" id="AALFPA23_014781.P21460"/>
    </source>
</evidence>
<dbReference type="Gene3D" id="3.30.420.10">
    <property type="entry name" value="Ribonuclease H-like superfamily/Ribonuclease H"/>
    <property type="match status" value="1"/>
</dbReference>
<dbReference type="PANTHER" id="PTHR47331:SF1">
    <property type="entry name" value="GAG-LIKE PROTEIN"/>
    <property type="match status" value="1"/>
</dbReference>
<dbReference type="InterPro" id="IPR036397">
    <property type="entry name" value="RNaseH_sf"/>
</dbReference>
<dbReference type="InterPro" id="IPR040676">
    <property type="entry name" value="DUF5641"/>
</dbReference>
<dbReference type="Proteomes" id="UP000069940">
    <property type="component" value="Unassembled WGS sequence"/>
</dbReference>
<dbReference type="Pfam" id="PF05380">
    <property type="entry name" value="Peptidase_A17"/>
    <property type="match status" value="1"/>
</dbReference>
<dbReference type="Pfam" id="PF17921">
    <property type="entry name" value="Integrase_H2C2"/>
    <property type="match status" value="1"/>
</dbReference>
<dbReference type="PROSITE" id="PS50994">
    <property type="entry name" value="INTEGRASE"/>
    <property type="match status" value="1"/>
</dbReference>
<dbReference type="PANTHER" id="PTHR47331">
    <property type="entry name" value="PHD-TYPE DOMAIN-CONTAINING PROTEIN"/>
    <property type="match status" value="1"/>
</dbReference>
<dbReference type="SUPFAM" id="SSF53098">
    <property type="entry name" value="Ribonuclease H-like"/>
    <property type="match status" value="1"/>
</dbReference>
<dbReference type="InterPro" id="IPR043502">
    <property type="entry name" value="DNA/RNA_pol_sf"/>
</dbReference>
<evidence type="ECO:0000259" key="2">
    <source>
        <dbReference type="PROSITE" id="PS50994"/>
    </source>
</evidence>
<dbReference type="CDD" id="cd01644">
    <property type="entry name" value="RT_pepA17"/>
    <property type="match status" value="1"/>
</dbReference>
<feature type="compositionally biased region" description="Polar residues" evidence="1">
    <location>
        <begin position="301"/>
        <end position="311"/>
    </location>
</feature>
<dbReference type="GeneID" id="134284635"/>
<feature type="domain" description="Integrase catalytic" evidence="2">
    <location>
        <begin position="1448"/>
        <end position="1641"/>
    </location>
</feature>
<dbReference type="InterPro" id="IPR001584">
    <property type="entry name" value="Integrase_cat-core"/>
</dbReference>
<reference evidence="4" key="1">
    <citation type="journal article" date="2015" name="Proc. Natl. Acad. Sci. U.S.A.">
        <title>Genome sequence of the Asian Tiger mosquito, Aedes albopictus, reveals insights into its biology, genetics, and evolution.</title>
        <authorList>
            <person name="Chen X.G."/>
            <person name="Jiang X."/>
            <person name="Gu J."/>
            <person name="Xu M."/>
            <person name="Wu Y."/>
            <person name="Deng Y."/>
            <person name="Zhang C."/>
            <person name="Bonizzoni M."/>
            <person name="Dermauw W."/>
            <person name="Vontas J."/>
            <person name="Armbruster P."/>
            <person name="Huang X."/>
            <person name="Yang Y."/>
            <person name="Zhang H."/>
            <person name="He W."/>
            <person name="Peng H."/>
            <person name="Liu Y."/>
            <person name="Wu K."/>
            <person name="Chen J."/>
            <person name="Lirakis M."/>
            <person name="Topalis P."/>
            <person name="Van Leeuwen T."/>
            <person name="Hall A.B."/>
            <person name="Jiang X."/>
            <person name="Thorpe C."/>
            <person name="Mueller R.L."/>
            <person name="Sun C."/>
            <person name="Waterhouse R.M."/>
            <person name="Yan G."/>
            <person name="Tu Z.J."/>
            <person name="Fang X."/>
            <person name="James A.A."/>
        </authorList>
    </citation>
    <scope>NUCLEOTIDE SEQUENCE [LARGE SCALE GENOMIC DNA]</scope>
    <source>
        <strain evidence="4">Foshan</strain>
    </source>
</reference>
<keyword evidence="4" id="KW-1185">Reference proteome</keyword>
<name>A0ABM1Z3U9_AEDAL</name>
<dbReference type="EnsemblMetazoa" id="AALFPA23_014781.R21460">
    <property type="protein sequence ID" value="AALFPA23_014781.P21460"/>
    <property type="gene ID" value="AALFPA23_014781"/>
</dbReference>
<reference evidence="3" key="2">
    <citation type="submission" date="2025-05" db="UniProtKB">
        <authorList>
            <consortium name="EnsemblMetazoa"/>
        </authorList>
    </citation>
    <scope>IDENTIFICATION</scope>
    <source>
        <strain evidence="3">Foshan</strain>
    </source>
</reference>
<dbReference type="CDD" id="cd00303">
    <property type="entry name" value="retropepsin_like"/>
    <property type="match status" value="1"/>
</dbReference>
<evidence type="ECO:0000313" key="4">
    <source>
        <dbReference type="Proteomes" id="UP000069940"/>
    </source>
</evidence>
<dbReference type="RefSeq" id="XP_062699619.1">
    <property type="nucleotide sequence ID" value="XM_062843635.1"/>
</dbReference>
<feature type="region of interest" description="Disordered" evidence="1">
    <location>
        <begin position="300"/>
        <end position="332"/>
    </location>
</feature>
<sequence length="1777" mass="200333">MEPQPQKETLLSRRATMITALGRAEAFLDSFDEQRDGGQVTLRLEYLNAMWTSLEEVQGQLEDIEDTEEGRQEHADVRANFEPRLFSIKADLISKLPVVTQQARSPDTPSHASALSGLKLPTISLPEFNGDYMQWLGFHDTFLALIHSNTEVPAIQKFHYLRAALKGEAAQLIESIAISSVNYDLAWQTLVDRYANDYLLKKRHLQALFDIPSAKKESAASLHALVDEFQRHTKVLGQLGEPTASWSSLLEHLLCTKLPDDTLKAWEDHASTSNDPNYDCLIDFLQRRMRVLESMLVNHHQPASTPNGSTHASKRPPHFRVSSCASTSGSGSKCPACNQDHTLLRCAKFNRFSNSERQQLVLSKRLCHNCLRSDHMVRNCPSNYRCKHCNKRHHSMLHSGEVPRPVNESSSSRTSMPTQAIQSSVSSNAEPVAQSSVAASEVIPRVVASASAPQPREDVFLLTVLVKVVDAYGQDHFARALLDSASQPNLITERLARRLHLKRSTVNVTIQGAGNLSKKVHESIFARIKSRNDNYECSAEFLLMDTVTADLPAQDISVKEWRIPENLSLADPTFNKSQQIDMVLGAKHFHSFFPSTARLKLADNLPILVDSVFGWVVTGSTNGGHSVQKPSTAPSVVAVSMLTLEESMERFWQTEELKINDNYSIEERHCEDFYKSTTSRDETGRYIVRLPRKPDFDAMLGESRTSALRRYDQLERRLDRDQRLKDEYHGFMKEYLSLGHMRLVETDEENQPHTYYLPHHPVIKEESTTTKLRVVFDGSARTSTGFSLNEALCVGPVVQDDLLSIILRFLTYPVALVGDIAKMYRQVTLHPDDCPLQRILFRFSKETQVQTYELQTVTYGLAPSSFLATRTLQQIATDEGEAYPLAGPSVPKNFYVDDYVGGANSVEEAVQLRGELSELLEKGGFVLRKWASNRLEVLQGLENDQIATQSSLQFCPNESIKALGIRWEPETDQLRFDSQIEPRSDPPTKRSILSDIARLFDPLGLIAPVVVTAKILMQELWSLSCDWDEPVPHSVRLKWENFRNELPKIKTYRIDRYAFLPEARVELHTFADASTSAYGACTYVRCEDSLGTVKIRLLASKSKVAPLKRLTIARLELCACVLAAHLHHRIKESITVHISASYFWSDSAVCLYWLRAPPSSWKTFVANRVSEVQHYTRGGRWNHISGTENPADLVSRGMSVEDFVKSDMWKHGPQWLALQQQSWPISTPPAVDEDIMETKNVVASIQTTPSINPWFVRWSSYNCLLHVVAYCLRFAAKTRSKARTQPLATPSETEPCQDSLAVEELTVANTLLIRFAQQDAFKEEIKDLQKGNTVAKRSPVRRLSPFIDCEGVLRVGGRLNLSQLPFQSKHPALLPKNHPFTRLLAEHYHRKLVHGGGRLLLSSIREEYWPLDGRRLVKSIVRNCFRCARHRPVPLQQQIGQLPMSRVIPGRPFSVSGVDYAGPLYIKAIHKRAAPAKAYLCVFVCFITKAVHLELVGDLSTQGFLAALRRFIARRGMPTHLHSDNGKNFEGAKRELAELFTRFESREEQSTIASACSELGITWHLTPPKAPHFGGLWEAAVKTTKRHLFRQLGNTKLSFESYYTILHQIEAAINSRPLLPMSDDPNDLAALTPAHFLLGTSMTALPDPDIQHAPNGPLEHFQKLQCHVQKFWSHWRTEYLQEMLKDTKPAARNDEIQPGRMVIIVDDMLPTTRWSLARITAVHPGKDNITRVVSLRTAKGVITRPITKICLLPLAQPFPDEGRSINPATVPGVNDEE</sequence>
<dbReference type="InterPro" id="IPR012337">
    <property type="entry name" value="RNaseH-like_sf"/>
</dbReference>
<accession>A0ABM1Z3U9</accession>
<protein>
    <recommendedName>
        <fullName evidence="2">Integrase catalytic domain-containing protein</fullName>
    </recommendedName>
</protein>
<proteinExistence type="predicted"/>
<feature type="compositionally biased region" description="Low complexity" evidence="1">
    <location>
        <begin position="322"/>
        <end position="332"/>
    </location>
</feature>
<dbReference type="InterPro" id="IPR008042">
    <property type="entry name" value="Retrotrans_Pao"/>
</dbReference>
<organism evidence="3 4">
    <name type="scientific">Aedes albopictus</name>
    <name type="common">Asian tiger mosquito</name>
    <name type="synonym">Stegomyia albopicta</name>
    <dbReference type="NCBI Taxonomy" id="7160"/>
    <lineage>
        <taxon>Eukaryota</taxon>
        <taxon>Metazoa</taxon>
        <taxon>Ecdysozoa</taxon>
        <taxon>Arthropoda</taxon>
        <taxon>Hexapoda</taxon>
        <taxon>Insecta</taxon>
        <taxon>Pterygota</taxon>
        <taxon>Neoptera</taxon>
        <taxon>Endopterygota</taxon>
        <taxon>Diptera</taxon>
        <taxon>Nematocera</taxon>
        <taxon>Culicoidea</taxon>
        <taxon>Culicidae</taxon>
        <taxon>Culicinae</taxon>
        <taxon>Aedini</taxon>
        <taxon>Aedes</taxon>
        <taxon>Stegomyia</taxon>
    </lineage>
</organism>
<dbReference type="InterPro" id="IPR005312">
    <property type="entry name" value="DUF1759"/>
</dbReference>
<dbReference type="InterPro" id="IPR041588">
    <property type="entry name" value="Integrase_H2C2"/>
</dbReference>